<comment type="caution">
    <text evidence="1">The sequence shown here is derived from an EMBL/GenBank/DDBJ whole genome shotgun (WGS) entry which is preliminary data.</text>
</comment>
<accession>A0A8J3KCA6</accession>
<protein>
    <recommendedName>
        <fullName evidence="3">Peptidase M1 membrane alanine aminopeptidase domain-containing protein</fullName>
    </recommendedName>
</protein>
<keyword evidence="2" id="KW-1185">Reference proteome</keyword>
<dbReference type="Gene3D" id="1.10.390.10">
    <property type="entry name" value="Neutral Protease Domain 2"/>
    <property type="match status" value="1"/>
</dbReference>
<name>A0A8J3KCA6_9ACTN</name>
<evidence type="ECO:0008006" key="3">
    <source>
        <dbReference type="Google" id="ProtNLM"/>
    </source>
</evidence>
<proteinExistence type="predicted"/>
<dbReference type="AlphaFoldDB" id="A0A8J3KCA6"/>
<dbReference type="InterPro" id="IPR027268">
    <property type="entry name" value="Peptidase_M4/M1_CTD_sf"/>
</dbReference>
<sequence>MGVTIRTPAAADTAPDFKAAVAEALHLAGRFDEAAAEFTSLAQAGHRTGVSALKAAISRLAAGDTRCGTRLLDVARTAGAPPYDVSYVRAQALWHAGSVDRALSLMAQAAQEEPSPGRAANALGMLLCRTGHREDGLALVRKAADASPPDPCALVNLVVAGPRIPVREAQELLNRAAALAPQRPDAHRVWSVLAAREQLADEVELARQRSALRATPSRHATTGAARPEPQYWADGRVELAIGRGVRLAAVITLDDQVWAAHRPSVLRINEGYGRVQVGDQEAAAGSITLDDSCWDLLDGARRLRIQASGTPSGPCTRFDARRVELGEASWWLPTFEPGPDIRWTPVAVPDEGAVDIPLSGDRRGGLGWCRLRHPETFSLPAGASAVGHAHRSALRTLATTATAYTDLLTSLLGREPPRHPRVVLVDAPSSTFCYTRAGVIRVASGAVDRGIAEVLLGHEVGHLWWGIRAPFAPAGTWLCEALAEYTLHLADRSGMLAGGYRRKTLEAVARLDAAGSEAALETLARRTDPAGRHLLRAKGGFVIAMLENIVGADVMTEALRHFLRLGRTHVLDTFAFAAIVGAAYGGSVDWVLQQWLERPGLLDIRLDPIRLTGSGAGWELAVQARCTTPAVPGSAVTIEVTDVHGARERQRVLLDVAPAVAVFSLRARPAVVVADPDHLLFRTLRPATVLGRELEDAS</sequence>
<dbReference type="SUPFAM" id="SSF55486">
    <property type="entry name" value="Metalloproteases ('zincins'), catalytic domain"/>
    <property type="match status" value="1"/>
</dbReference>
<dbReference type="InterPro" id="IPR011990">
    <property type="entry name" value="TPR-like_helical_dom_sf"/>
</dbReference>
<organism evidence="1 2">
    <name type="scientific">Catellatospora chokoriensis</name>
    <dbReference type="NCBI Taxonomy" id="310353"/>
    <lineage>
        <taxon>Bacteria</taxon>
        <taxon>Bacillati</taxon>
        <taxon>Actinomycetota</taxon>
        <taxon>Actinomycetes</taxon>
        <taxon>Micromonosporales</taxon>
        <taxon>Micromonosporaceae</taxon>
        <taxon>Catellatospora</taxon>
    </lineage>
</organism>
<dbReference type="Gene3D" id="1.25.40.10">
    <property type="entry name" value="Tetratricopeptide repeat domain"/>
    <property type="match status" value="1"/>
</dbReference>
<dbReference type="SUPFAM" id="SSF48452">
    <property type="entry name" value="TPR-like"/>
    <property type="match status" value="1"/>
</dbReference>
<evidence type="ECO:0000313" key="1">
    <source>
        <dbReference type="EMBL" id="GIF94143.1"/>
    </source>
</evidence>
<reference evidence="1 2" key="1">
    <citation type="submission" date="2021-01" db="EMBL/GenBank/DDBJ databases">
        <title>Whole genome shotgun sequence of Catellatospora chokoriensis NBRC 107358.</title>
        <authorList>
            <person name="Komaki H."/>
            <person name="Tamura T."/>
        </authorList>
    </citation>
    <scope>NUCLEOTIDE SEQUENCE [LARGE SCALE GENOMIC DNA]</scope>
    <source>
        <strain evidence="1 2">NBRC 107358</strain>
    </source>
</reference>
<dbReference type="EMBL" id="BONG01000083">
    <property type="protein sequence ID" value="GIF94143.1"/>
    <property type="molecule type" value="Genomic_DNA"/>
</dbReference>
<dbReference type="RefSeq" id="WP_191843470.1">
    <property type="nucleotide sequence ID" value="NZ_BAAALB010000055.1"/>
</dbReference>
<gene>
    <name evidence="1" type="ORF">Cch02nite_75870</name>
</gene>
<dbReference type="Proteomes" id="UP000619293">
    <property type="component" value="Unassembled WGS sequence"/>
</dbReference>
<evidence type="ECO:0000313" key="2">
    <source>
        <dbReference type="Proteomes" id="UP000619293"/>
    </source>
</evidence>